<protein>
    <submittedName>
        <fullName evidence="1">Uncharacterized protein</fullName>
    </submittedName>
</protein>
<sequence>MGVAWHAIITSAGGELYDTAGPALHAFFIIFAGPARSRTSERDKEPLACWNAPLVCTHARVNQQRTWMEAAGGCGAHVLKRRGGESCSVADALTQRARWPTKGYQEQTVPAITERGNHPPLQHRLESCARELSLCGGAAPRGHPCTARNVPRSAP</sequence>
<keyword evidence="2" id="KW-1185">Reference proteome</keyword>
<organism evidence="1 2">
    <name type="scientific">Hyalomma asiaticum</name>
    <name type="common">Tick</name>
    <dbReference type="NCBI Taxonomy" id="266040"/>
    <lineage>
        <taxon>Eukaryota</taxon>
        <taxon>Metazoa</taxon>
        <taxon>Ecdysozoa</taxon>
        <taxon>Arthropoda</taxon>
        <taxon>Chelicerata</taxon>
        <taxon>Arachnida</taxon>
        <taxon>Acari</taxon>
        <taxon>Parasitiformes</taxon>
        <taxon>Ixodida</taxon>
        <taxon>Ixodoidea</taxon>
        <taxon>Ixodidae</taxon>
        <taxon>Hyalomminae</taxon>
        <taxon>Hyalomma</taxon>
    </lineage>
</organism>
<reference evidence="1" key="1">
    <citation type="submission" date="2020-05" db="EMBL/GenBank/DDBJ databases">
        <title>Large-scale comparative analyses of tick genomes elucidate their genetic diversity and vector capacities.</title>
        <authorList>
            <person name="Jia N."/>
            <person name="Wang J."/>
            <person name="Shi W."/>
            <person name="Du L."/>
            <person name="Sun Y."/>
            <person name="Zhan W."/>
            <person name="Jiang J."/>
            <person name="Wang Q."/>
            <person name="Zhang B."/>
            <person name="Ji P."/>
            <person name="Sakyi L.B."/>
            <person name="Cui X."/>
            <person name="Yuan T."/>
            <person name="Jiang B."/>
            <person name="Yang W."/>
            <person name="Lam T.T.-Y."/>
            <person name="Chang Q."/>
            <person name="Ding S."/>
            <person name="Wang X."/>
            <person name="Zhu J."/>
            <person name="Ruan X."/>
            <person name="Zhao L."/>
            <person name="Wei J."/>
            <person name="Que T."/>
            <person name="Du C."/>
            <person name="Cheng J."/>
            <person name="Dai P."/>
            <person name="Han X."/>
            <person name="Huang E."/>
            <person name="Gao Y."/>
            <person name="Liu J."/>
            <person name="Shao H."/>
            <person name="Ye R."/>
            <person name="Li L."/>
            <person name="Wei W."/>
            <person name="Wang X."/>
            <person name="Wang C."/>
            <person name="Yang T."/>
            <person name="Huo Q."/>
            <person name="Li W."/>
            <person name="Guo W."/>
            <person name="Chen H."/>
            <person name="Zhou L."/>
            <person name="Ni X."/>
            <person name="Tian J."/>
            <person name="Zhou Y."/>
            <person name="Sheng Y."/>
            <person name="Liu T."/>
            <person name="Pan Y."/>
            <person name="Xia L."/>
            <person name="Li J."/>
            <person name="Zhao F."/>
            <person name="Cao W."/>
        </authorList>
    </citation>
    <scope>NUCLEOTIDE SEQUENCE</scope>
    <source>
        <strain evidence="1">Hyas-2018</strain>
    </source>
</reference>
<accession>A0ACB7SAZ7</accession>
<dbReference type="EMBL" id="CM023485">
    <property type="protein sequence ID" value="KAH6931241.1"/>
    <property type="molecule type" value="Genomic_DNA"/>
</dbReference>
<gene>
    <name evidence="1" type="ORF">HPB50_023017</name>
</gene>
<name>A0ACB7SAZ7_HYAAI</name>
<evidence type="ECO:0000313" key="2">
    <source>
        <dbReference type="Proteomes" id="UP000821845"/>
    </source>
</evidence>
<evidence type="ECO:0000313" key="1">
    <source>
        <dbReference type="EMBL" id="KAH6931241.1"/>
    </source>
</evidence>
<dbReference type="Proteomes" id="UP000821845">
    <property type="component" value="Chromosome 5"/>
</dbReference>
<proteinExistence type="predicted"/>
<comment type="caution">
    <text evidence="1">The sequence shown here is derived from an EMBL/GenBank/DDBJ whole genome shotgun (WGS) entry which is preliminary data.</text>
</comment>